<evidence type="ECO:0008006" key="3">
    <source>
        <dbReference type="Google" id="ProtNLM"/>
    </source>
</evidence>
<dbReference type="Proteomes" id="UP000601361">
    <property type="component" value="Unassembled WGS sequence"/>
</dbReference>
<gene>
    <name evidence="1" type="ORF">GCM10011378_27190</name>
</gene>
<protein>
    <recommendedName>
        <fullName evidence="3">DUF4304 domain-containing protein</fullName>
    </recommendedName>
</protein>
<dbReference type="EMBL" id="BMGS01000007">
    <property type="protein sequence ID" value="GGG49625.1"/>
    <property type="molecule type" value="Genomic_DNA"/>
</dbReference>
<comment type="caution">
    <text evidence="1">The sequence shown here is derived from an EMBL/GenBank/DDBJ whole genome shotgun (WGS) entry which is preliminary data.</text>
</comment>
<proteinExistence type="predicted"/>
<dbReference type="RefSeq" id="WP_188558402.1">
    <property type="nucleotide sequence ID" value="NZ_BMGS01000007.1"/>
</dbReference>
<organism evidence="1 2">
    <name type="scientific">Hymenobacter glacieicola</name>
    <dbReference type="NCBI Taxonomy" id="1562124"/>
    <lineage>
        <taxon>Bacteria</taxon>
        <taxon>Pseudomonadati</taxon>
        <taxon>Bacteroidota</taxon>
        <taxon>Cytophagia</taxon>
        <taxon>Cytophagales</taxon>
        <taxon>Hymenobacteraceae</taxon>
        <taxon>Hymenobacter</taxon>
    </lineage>
</organism>
<name>A0ABQ1WYM6_9BACT</name>
<dbReference type="InterPro" id="IPR025412">
    <property type="entry name" value="DUF4304"/>
</dbReference>
<accession>A0ABQ1WYM6</accession>
<evidence type="ECO:0000313" key="1">
    <source>
        <dbReference type="EMBL" id="GGG49625.1"/>
    </source>
</evidence>
<reference evidence="2" key="1">
    <citation type="journal article" date="2019" name="Int. J. Syst. Evol. Microbiol.">
        <title>The Global Catalogue of Microorganisms (GCM) 10K type strain sequencing project: providing services to taxonomists for standard genome sequencing and annotation.</title>
        <authorList>
            <consortium name="The Broad Institute Genomics Platform"/>
            <consortium name="The Broad Institute Genome Sequencing Center for Infectious Disease"/>
            <person name="Wu L."/>
            <person name="Ma J."/>
        </authorList>
    </citation>
    <scope>NUCLEOTIDE SEQUENCE [LARGE SCALE GENOMIC DNA]</scope>
    <source>
        <strain evidence="2">CGMCC 1.12990</strain>
    </source>
</reference>
<dbReference type="Pfam" id="PF14137">
    <property type="entry name" value="DUF4304"/>
    <property type="match status" value="1"/>
</dbReference>
<evidence type="ECO:0000313" key="2">
    <source>
        <dbReference type="Proteomes" id="UP000601361"/>
    </source>
</evidence>
<keyword evidence="2" id="KW-1185">Reference proteome</keyword>
<sequence>MSKPKTESQLQFDKLVSEVIWPEFKQRGYHRAGNNFRYYDAAGWGKILNIQKSVFGDRNSISFTLNTGLYLPEAERLWMGRTSDERFLEPGCLIRKRIGRLKSSHNQWYELLEPSEFDQVLHSVEQDMSSYVLPYMDRVTGIDDILEQLILEKEPSSALAIETLFVYGRRQEAQTWMEHELANTIYRARRQELLELQNKLNNDLYN</sequence>